<evidence type="ECO:0000256" key="1">
    <source>
        <dbReference type="SAM" id="MobiDB-lite"/>
    </source>
</evidence>
<feature type="compositionally biased region" description="Basic and acidic residues" evidence="1">
    <location>
        <begin position="17"/>
        <end position="28"/>
    </location>
</feature>
<feature type="compositionally biased region" description="Low complexity" evidence="1">
    <location>
        <begin position="59"/>
        <end position="70"/>
    </location>
</feature>
<evidence type="ECO:0000313" key="3">
    <source>
        <dbReference type="Proteomes" id="UP001212841"/>
    </source>
</evidence>
<organism evidence="2 3">
    <name type="scientific">Rhizophlyctis rosea</name>
    <dbReference type="NCBI Taxonomy" id="64517"/>
    <lineage>
        <taxon>Eukaryota</taxon>
        <taxon>Fungi</taxon>
        <taxon>Fungi incertae sedis</taxon>
        <taxon>Chytridiomycota</taxon>
        <taxon>Chytridiomycota incertae sedis</taxon>
        <taxon>Chytridiomycetes</taxon>
        <taxon>Rhizophlyctidales</taxon>
        <taxon>Rhizophlyctidaceae</taxon>
        <taxon>Rhizophlyctis</taxon>
    </lineage>
</organism>
<reference evidence="2" key="1">
    <citation type="submission" date="2020-05" db="EMBL/GenBank/DDBJ databases">
        <title>Phylogenomic resolution of chytrid fungi.</title>
        <authorList>
            <person name="Stajich J.E."/>
            <person name="Amses K."/>
            <person name="Simmons R."/>
            <person name="Seto K."/>
            <person name="Myers J."/>
            <person name="Bonds A."/>
            <person name="Quandt C.A."/>
            <person name="Barry K."/>
            <person name="Liu P."/>
            <person name="Grigoriev I."/>
            <person name="Longcore J.E."/>
            <person name="James T.Y."/>
        </authorList>
    </citation>
    <scope>NUCLEOTIDE SEQUENCE</scope>
    <source>
        <strain evidence="2">JEL0318</strain>
    </source>
</reference>
<name>A0AAD5SKF2_9FUNG</name>
<gene>
    <name evidence="2" type="ORF">HK097_006383</name>
</gene>
<dbReference type="Proteomes" id="UP001212841">
    <property type="component" value="Unassembled WGS sequence"/>
</dbReference>
<sequence length="549" mass="60517">MEVEVGEQQQVRGTVVDSHEHGSTHSKKEVVESLEALKHVSLFALNTLVRQLAEEDGEPSTTATTSVPATIPEMSRSTSMPASRADSNLSLLASSTRLGASQTSLHELAEKAKEIPDGGEIAAVLEQSVADRLKSSEILRRSNDMLNHVAADPRSITVAASESVTPNGTGTPSLAPVSPATIPAAAHLAPDVLSDHGLALALAALCNGLYQFLEVQNADVSSSTPSAQTPESTETPFAGAAQYQSLVEHVSLVQTQRTAVDVSTMTEQQRTLWLEIDRLMVLVQTICAVRGRRQSHPPPYEEATKGAPAHQYPDEKKENIPEPRISVEGLNHIVSAIDRVFRVAPRLDNQSVVLNARQERIMSAAQLTALIQRLNRGKEKFQDQRAIPSTKYTALYSLVDQITVAGKRSLLNQRVEISPGQRQKMEFGKLSGIIDRQDKGRLHNQDWVSREQQLIADLEKIHTRFSQRDETKMQEQRYSVSPKKQKDMYLTSLTAKMDRMEERRMSNQDALTPGQLKEAKWAEIEMAMDRLSPALTEQRAAPRIRSKAG</sequence>
<dbReference type="EMBL" id="JADGJD010000003">
    <property type="protein sequence ID" value="KAJ3057455.1"/>
    <property type="molecule type" value="Genomic_DNA"/>
</dbReference>
<accession>A0AAD5SKF2</accession>
<dbReference type="AlphaFoldDB" id="A0AAD5SKF2"/>
<keyword evidence="3" id="KW-1185">Reference proteome</keyword>
<protein>
    <submittedName>
        <fullName evidence="2">Uncharacterized protein</fullName>
    </submittedName>
</protein>
<evidence type="ECO:0000313" key="2">
    <source>
        <dbReference type="EMBL" id="KAJ3057455.1"/>
    </source>
</evidence>
<feature type="region of interest" description="Disordered" evidence="1">
    <location>
        <begin position="54"/>
        <end position="85"/>
    </location>
</feature>
<feature type="compositionally biased region" description="Polar residues" evidence="1">
    <location>
        <begin position="75"/>
        <end position="85"/>
    </location>
</feature>
<proteinExistence type="predicted"/>
<feature type="region of interest" description="Disordered" evidence="1">
    <location>
        <begin position="1"/>
        <end position="28"/>
    </location>
</feature>
<comment type="caution">
    <text evidence="2">The sequence shown here is derived from an EMBL/GenBank/DDBJ whole genome shotgun (WGS) entry which is preliminary data.</text>
</comment>
<feature type="region of interest" description="Disordered" evidence="1">
    <location>
        <begin position="293"/>
        <end position="315"/>
    </location>
</feature>